<gene>
    <name evidence="4" type="ORF">A2372_03170</name>
</gene>
<dbReference type="InterPro" id="IPR023753">
    <property type="entry name" value="FAD/NAD-binding_dom"/>
</dbReference>
<keyword evidence="2" id="KW-0560">Oxidoreductase</keyword>
<dbReference type="SUPFAM" id="SSF51905">
    <property type="entry name" value="FAD/NAD(P)-binding domain"/>
    <property type="match status" value="1"/>
</dbReference>
<organism evidence="4 5">
    <name type="scientific">Candidatus Wolfebacteria bacterium RIFOXYB1_FULL_54_12</name>
    <dbReference type="NCBI Taxonomy" id="1802559"/>
    <lineage>
        <taxon>Bacteria</taxon>
        <taxon>Candidatus Wolfeibacteriota</taxon>
    </lineage>
</organism>
<dbReference type="InterPro" id="IPR036188">
    <property type="entry name" value="FAD/NAD-bd_sf"/>
</dbReference>
<keyword evidence="1" id="KW-0285">Flavoprotein</keyword>
<dbReference type="AlphaFoldDB" id="A0A1F8DXY7"/>
<evidence type="ECO:0000313" key="5">
    <source>
        <dbReference type="Proteomes" id="UP000176422"/>
    </source>
</evidence>
<evidence type="ECO:0000256" key="1">
    <source>
        <dbReference type="ARBA" id="ARBA00022630"/>
    </source>
</evidence>
<dbReference type="Gene3D" id="3.50.50.60">
    <property type="entry name" value="FAD/NAD(P)-binding domain"/>
    <property type="match status" value="2"/>
</dbReference>
<evidence type="ECO:0000259" key="3">
    <source>
        <dbReference type="Pfam" id="PF07992"/>
    </source>
</evidence>
<feature type="domain" description="FAD/NAD(P)-binding" evidence="3">
    <location>
        <begin position="37"/>
        <end position="325"/>
    </location>
</feature>
<dbReference type="GO" id="GO:0016491">
    <property type="term" value="F:oxidoreductase activity"/>
    <property type="evidence" value="ECO:0007669"/>
    <property type="project" value="UniProtKB-KW"/>
</dbReference>
<comment type="caution">
    <text evidence="4">The sequence shown here is derived from an EMBL/GenBank/DDBJ whole genome shotgun (WGS) entry which is preliminary data.</text>
</comment>
<dbReference type="PRINTS" id="PR00469">
    <property type="entry name" value="PNDRDTASEII"/>
</dbReference>
<dbReference type="InterPro" id="IPR050097">
    <property type="entry name" value="Ferredoxin-NADP_redctase_2"/>
</dbReference>
<dbReference type="PRINTS" id="PR00368">
    <property type="entry name" value="FADPNR"/>
</dbReference>
<evidence type="ECO:0000256" key="2">
    <source>
        <dbReference type="ARBA" id="ARBA00023002"/>
    </source>
</evidence>
<reference evidence="4 5" key="1">
    <citation type="journal article" date="2016" name="Nat. Commun.">
        <title>Thousands of microbial genomes shed light on interconnected biogeochemical processes in an aquifer system.</title>
        <authorList>
            <person name="Anantharaman K."/>
            <person name="Brown C.T."/>
            <person name="Hug L.A."/>
            <person name="Sharon I."/>
            <person name="Castelle C.J."/>
            <person name="Probst A.J."/>
            <person name="Thomas B.C."/>
            <person name="Singh A."/>
            <person name="Wilkins M.J."/>
            <person name="Karaoz U."/>
            <person name="Brodie E.L."/>
            <person name="Williams K.H."/>
            <person name="Hubbard S.S."/>
            <person name="Banfield J.F."/>
        </authorList>
    </citation>
    <scope>NUCLEOTIDE SEQUENCE [LARGE SCALE GENOMIC DNA]</scope>
</reference>
<dbReference type="Proteomes" id="UP000176422">
    <property type="component" value="Unassembled WGS sequence"/>
</dbReference>
<sequence>MDPRLRGDDNGLGFVFYPDIIRYNQHMETKKQEVQIFDTAIIGAGPAGLSAAVYLSRYALSPIVIGDLFGGTATKSHEIGNWLGDEKITGFDFAKKATEHAKSYGVPFSVARVRGIERENLLFALELDNGETVHARTVLLATGIEHRHLNIPGEKEFSGRGVSFCATCDGFFFTDKTVAVVGGSDSAAISALYLADIAAKVYIVYRGGALRAEPFWKKRIEENEKIEVVYDTNITEIQGAETVTAIVLDRPHNGAQSIAVDGVFVEIGADPKIDFAEALELHVDNEGYVEVNKSCMTSTDGVWAAGDITTGSDKFKQIVTAASEGAIAANSIQLWLKK</sequence>
<accession>A0A1F8DXY7</accession>
<dbReference type="Pfam" id="PF07992">
    <property type="entry name" value="Pyr_redox_2"/>
    <property type="match status" value="1"/>
</dbReference>
<protein>
    <recommendedName>
        <fullName evidence="3">FAD/NAD(P)-binding domain-containing protein</fullName>
    </recommendedName>
</protein>
<dbReference type="EMBL" id="MGIT01000001">
    <property type="protein sequence ID" value="OGM93362.1"/>
    <property type="molecule type" value="Genomic_DNA"/>
</dbReference>
<name>A0A1F8DXY7_9BACT</name>
<proteinExistence type="predicted"/>
<dbReference type="PANTHER" id="PTHR48105">
    <property type="entry name" value="THIOREDOXIN REDUCTASE 1-RELATED-RELATED"/>
    <property type="match status" value="1"/>
</dbReference>
<evidence type="ECO:0000313" key="4">
    <source>
        <dbReference type="EMBL" id="OGM93362.1"/>
    </source>
</evidence>
<dbReference type="STRING" id="1802559.A2372_03170"/>